<proteinExistence type="predicted"/>
<keyword evidence="2" id="KW-1185">Reference proteome</keyword>
<dbReference type="AlphaFoldDB" id="A0A371I9D0"/>
<gene>
    <name evidence="1" type="ORF">CR513_03666</name>
</gene>
<dbReference type="STRING" id="157652.A0A371I9D0"/>
<comment type="caution">
    <text evidence="1">The sequence shown here is derived from an EMBL/GenBank/DDBJ whole genome shotgun (WGS) entry which is preliminary data.</text>
</comment>
<reference evidence="1" key="1">
    <citation type="submission" date="2018-05" db="EMBL/GenBank/DDBJ databases">
        <title>Draft genome of Mucuna pruriens seed.</title>
        <authorList>
            <person name="Nnadi N.E."/>
            <person name="Vos R."/>
            <person name="Hasami M.H."/>
            <person name="Devisetty U.K."/>
            <person name="Aguiy J.C."/>
        </authorList>
    </citation>
    <scope>NUCLEOTIDE SEQUENCE [LARGE SCALE GENOMIC DNA]</scope>
    <source>
        <strain evidence="1">JCA_2017</strain>
    </source>
</reference>
<accession>A0A371I9D0</accession>
<dbReference type="OrthoDB" id="1414623at2759"/>
<feature type="non-terminal residue" evidence="1">
    <location>
        <position position="1"/>
    </location>
</feature>
<protein>
    <recommendedName>
        <fullName evidence="3">Mitochondrial protein</fullName>
    </recommendedName>
</protein>
<dbReference type="EMBL" id="QJKJ01000603">
    <property type="protein sequence ID" value="RDY11636.1"/>
    <property type="molecule type" value="Genomic_DNA"/>
</dbReference>
<evidence type="ECO:0000313" key="1">
    <source>
        <dbReference type="EMBL" id="RDY11636.1"/>
    </source>
</evidence>
<evidence type="ECO:0000313" key="2">
    <source>
        <dbReference type="Proteomes" id="UP000257109"/>
    </source>
</evidence>
<dbReference type="CDD" id="cd09272">
    <property type="entry name" value="RNase_HI_RT_Ty1"/>
    <property type="match status" value="1"/>
</dbReference>
<evidence type="ECO:0008006" key="3">
    <source>
        <dbReference type="Google" id="ProtNLM"/>
    </source>
</evidence>
<name>A0A371I9D0_MUCPR</name>
<sequence length="166" mass="18951">MKKQCPKYAAWCVKKVNLIFVPKDTQWMDFGATTHISVTMQGCLWSRPPKCKIVPQYTMSSKPSMNDVTKRRNQTLKDIVGSLEIIRYSNSDFTGCQDSKRSTSRCIYMLARGSISWKSVKQTLIAPSTMAVEFVAFFEASNHGIWLLHCVLQYVFVDPVKLLVKD</sequence>
<dbReference type="Proteomes" id="UP000257109">
    <property type="component" value="Unassembled WGS sequence"/>
</dbReference>
<organism evidence="1 2">
    <name type="scientific">Mucuna pruriens</name>
    <name type="common">Velvet bean</name>
    <name type="synonym">Dolichos pruriens</name>
    <dbReference type="NCBI Taxonomy" id="157652"/>
    <lineage>
        <taxon>Eukaryota</taxon>
        <taxon>Viridiplantae</taxon>
        <taxon>Streptophyta</taxon>
        <taxon>Embryophyta</taxon>
        <taxon>Tracheophyta</taxon>
        <taxon>Spermatophyta</taxon>
        <taxon>Magnoliopsida</taxon>
        <taxon>eudicotyledons</taxon>
        <taxon>Gunneridae</taxon>
        <taxon>Pentapetalae</taxon>
        <taxon>rosids</taxon>
        <taxon>fabids</taxon>
        <taxon>Fabales</taxon>
        <taxon>Fabaceae</taxon>
        <taxon>Papilionoideae</taxon>
        <taxon>50 kb inversion clade</taxon>
        <taxon>NPAAA clade</taxon>
        <taxon>indigoferoid/millettioid clade</taxon>
        <taxon>Phaseoleae</taxon>
        <taxon>Mucuna</taxon>
    </lineage>
</organism>